<dbReference type="InterPro" id="IPR011252">
    <property type="entry name" value="Fibrogen-bd_dom1"/>
</dbReference>
<accession>A0ABT1WNQ7</accession>
<keyword evidence="3" id="KW-0964">Secreted</keyword>
<evidence type="ECO:0000313" key="10">
    <source>
        <dbReference type="EMBL" id="MCQ9210128.1"/>
    </source>
</evidence>
<sequence length="1707" mass="186421">MGRKWWNKLGVLLTIALMTTNTMLPASSVFANDSIDSSSVVTPSNTELTSEIQTESSNSSTQNSLNVTDQNVSEKESSITTEEQAQAPPVTPASEQAASSSIDSRTRVVETETTVTSETSAPSASSPTEEKKVEKASLLRAGEPVQYTDLITSLAIKSASNDQDITASTTGSFFRLLGHYDASKYGDALKEGDFFEVKIPAEIELTATTKPVVNPDNPNETFGTMTVVPDASGKGGILRIVFNKTVEGRLNVKGLFNIQATLDLTSVNVGETATIKIEDFEFKILRNAVTSDQIVENELLYKNGGSLPTKPYMFYNLRINRMARNLTGPVVISDEIDTSKTLVQYIPDSFILREVKFDSPDSANITSYKDLGRVDLSDKLVIAQDGMSFKITLTNVGTKSYILDYHTTTTGDNTEVRNTVRISENNIDLIPFTKIGNTIVTRNYHSISRNAVQLEGATGQGDLAGKIRVTKLDDLNKSIPIEGVKFTVTSQTDPTITHTIVTDAQGYAITPALPNGKYILKEVETKSWYILDGTEHVLTVDSAKPTLINVFNKRVETSYETKKVWNGGQEQDRPTVYFQLMSKEKGSTANPTPVANQRQEVAKTNATYTFNNLPKYTAQGIEIDYSVIEVDADGNNLVGTTYDNYAVTEGKDSYGAIITNTFVSPKTDFTVEKVWTGGPETRPEIQVQLFRNGQAFGNPVSMPNGTTSYTWTDLDAQDVDGVPYVYTVDEVAVPENYTKVVKDRTITNTYVSPKTEYTGKKNWVGGPVAKPDIQLQLFRDGVALGAPVTLPNGTLEYTWTNLDKTDANGKDYVYTVDEVAVPSDYTKTINGNTVVNKYVSPKTEVTVTKMWVGGPATKPEIQVQLFRDGQAFGNPVTLPSGTTSYTWTDLDQNDKDGKAYVYTVDEVATPSNYVKRNDGNTITNIYVPGVVSFTVTKKWVGGDSKNRPDVKFQLLQDGKVFGDPLTLAAGNTTLSWNSLPATSIDGKAYTYSVQELPTANYQSEAKDVTATSATFTNKYVSPKTDYTINKVWVGGPSDKPEIQVQLFRDGVALGNPVSLANGTTTYTWTDLDETDTDGKTYVYTADEVAVPENYTKAVQGDTITNTYVSAKTEVTVTKTWVGGPADKPEIQVQLFRDGVALGDLVTLPNGTTNHTWTDLDVTDADGKVYVYTVDEVAVPENYTKTLEKNTITNTYVSPKTEVTVDKTWVGGPADKPEIQVQLLRDGVALGDPVTIPNGTTNHTWTDLDVTDANGKVYVYTVDEVAVPENYTKTVEGTTITNKYVSPKTEVTVKKVWVNGPAEKPEIQVQLFRNGVALGAPVSLPNGTTNHTWTDLDVTDADGKTYEYTVDEVATPANYVKTLEGNTITNTYTPGVVSFTVTKEWVGGDATNRPEAKFQLLQDGKVFGDPLILTAGNTTLSWNSLPATSIEGKVYTYTVQELPLLNYQSEAKDLTATTVTFTNKYESPKTEVTMTKVWVDGPEEKPEIQVQLFRNGEAFGDPVTLANGTTSHTWKDLDATDAAGEVYDYTVDEVKVPENYTKTVEGTTITNKYVSPKTSVSMTKVWVNGPDNKPEIQVQLFRNGEALGDPVTLENGTLSHTWTDLDVTDAAGKAYDYTVDEVKVPTGYVKTISGMTITNTWQEIKPKPDDNNIPSKPVPPVKPGVKPTPTTNKPILPKTGTESTLLYTLVALAFVSLGGISLKKAQKK</sequence>
<keyword evidence="5" id="KW-0572">Peptidoglycan-anchor</keyword>
<feature type="region of interest" description="Disordered" evidence="6">
    <location>
        <begin position="1643"/>
        <end position="1676"/>
    </location>
</feature>
<evidence type="ECO:0000256" key="3">
    <source>
        <dbReference type="ARBA" id="ARBA00022525"/>
    </source>
</evidence>
<feature type="compositionally biased region" description="Low complexity" evidence="6">
    <location>
        <begin position="1662"/>
        <end position="1673"/>
    </location>
</feature>
<dbReference type="Gene3D" id="2.60.40.10">
    <property type="entry name" value="Immunoglobulins"/>
    <property type="match status" value="1"/>
</dbReference>
<feature type="compositionally biased region" description="Low complexity" evidence="6">
    <location>
        <begin position="53"/>
        <end position="64"/>
    </location>
</feature>
<keyword evidence="7" id="KW-0472">Membrane</keyword>
<dbReference type="Gene3D" id="2.60.40.1140">
    <property type="entry name" value="Collagen-binding surface protein Cna, B-type domain"/>
    <property type="match status" value="12"/>
</dbReference>
<feature type="transmembrane region" description="Helical" evidence="7">
    <location>
        <begin position="1683"/>
        <end position="1701"/>
    </location>
</feature>
<keyword evidence="11" id="KW-1185">Reference proteome</keyword>
<dbReference type="SUPFAM" id="SSF49478">
    <property type="entry name" value="Cna protein B-type domain"/>
    <property type="match status" value="13"/>
</dbReference>
<dbReference type="Gene3D" id="2.60.40.1280">
    <property type="match status" value="1"/>
</dbReference>
<evidence type="ECO:0000313" key="11">
    <source>
        <dbReference type="Proteomes" id="UP001059480"/>
    </source>
</evidence>
<dbReference type="InterPro" id="IPR019931">
    <property type="entry name" value="LPXTG_anchor"/>
</dbReference>
<feature type="compositionally biased region" description="Polar residues" evidence="6">
    <location>
        <begin position="93"/>
        <end position="103"/>
    </location>
</feature>
<dbReference type="Proteomes" id="UP001059480">
    <property type="component" value="Unassembled WGS sequence"/>
</dbReference>
<comment type="caution">
    <text evidence="10">The sequence shown here is derived from an EMBL/GenBank/DDBJ whole genome shotgun (WGS) entry which is preliminary data.</text>
</comment>
<reference evidence="10" key="2">
    <citation type="journal article" date="2023" name="Curr. Microbiol.">
        <title>Granulicatella seriolae sp. nov., a Novel Facultative Anaerobe Isolated from Yellowtail Marine Fish.</title>
        <authorList>
            <person name="Lee M."/>
            <person name="Choi Y.J."/>
            <person name="Farooq A."/>
            <person name="Jeong J.B."/>
            <person name="Jung M.Y."/>
        </authorList>
    </citation>
    <scope>NUCLEOTIDE SEQUENCE</scope>
    <source>
        <strain evidence="10">S8</strain>
    </source>
</reference>
<dbReference type="EMBL" id="JANHNZ010000005">
    <property type="protein sequence ID" value="MCQ9210128.1"/>
    <property type="molecule type" value="Genomic_DNA"/>
</dbReference>
<evidence type="ECO:0000256" key="8">
    <source>
        <dbReference type="SAM" id="SignalP"/>
    </source>
</evidence>
<feature type="signal peptide" evidence="8">
    <location>
        <begin position="1"/>
        <end position="31"/>
    </location>
</feature>
<dbReference type="Pfam" id="PF17961">
    <property type="entry name" value="Big_8"/>
    <property type="match status" value="1"/>
</dbReference>
<dbReference type="NCBIfam" id="TIGR01167">
    <property type="entry name" value="LPXTG_anchor"/>
    <property type="match status" value="1"/>
</dbReference>
<dbReference type="InterPro" id="IPR013783">
    <property type="entry name" value="Ig-like_fold"/>
</dbReference>
<dbReference type="InterPro" id="IPR008454">
    <property type="entry name" value="Collagen-bd_Cna-like_B-typ_dom"/>
</dbReference>
<keyword evidence="7" id="KW-0812">Transmembrane</keyword>
<evidence type="ECO:0000256" key="7">
    <source>
        <dbReference type="SAM" id="Phobius"/>
    </source>
</evidence>
<feature type="domain" description="Gram-positive cocci surface proteins LPxTG" evidence="9">
    <location>
        <begin position="1675"/>
        <end position="1707"/>
    </location>
</feature>
<protein>
    <submittedName>
        <fullName evidence="10">Cna B-type domain-containing protein</fullName>
    </submittedName>
</protein>
<evidence type="ECO:0000256" key="5">
    <source>
        <dbReference type="ARBA" id="ARBA00023088"/>
    </source>
</evidence>
<dbReference type="InterPro" id="IPR041033">
    <property type="entry name" value="SpaA_PFL_dom_1"/>
</dbReference>
<comment type="subcellular location">
    <subcellularLocation>
        <location evidence="1">Secreted</location>
        <location evidence="1">Cell wall</location>
        <topology evidence="1">Peptidoglycan-anchor</topology>
    </subcellularLocation>
</comment>
<dbReference type="Pfam" id="PF05738">
    <property type="entry name" value="Cna_B"/>
    <property type="match status" value="12"/>
</dbReference>
<evidence type="ECO:0000256" key="4">
    <source>
        <dbReference type="ARBA" id="ARBA00022729"/>
    </source>
</evidence>
<dbReference type="RefSeq" id="WP_256945244.1">
    <property type="nucleotide sequence ID" value="NZ_JANHNZ010000005.1"/>
</dbReference>
<dbReference type="CDD" id="cd00222">
    <property type="entry name" value="CollagenBindB"/>
    <property type="match status" value="12"/>
</dbReference>
<feature type="compositionally biased region" description="Basic and acidic residues" evidence="6">
    <location>
        <begin position="128"/>
        <end position="137"/>
    </location>
</feature>
<feature type="compositionally biased region" description="Low complexity" evidence="6">
    <location>
        <begin position="111"/>
        <end position="127"/>
    </location>
</feature>
<evidence type="ECO:0000256" key="2">
    <source>
        <dbReference type="ARBA" id="ARBA00022512"/>
    </source>
</evidence>
<dbReference type="InterPro" id="IPR008966">
    <property type="entry name" value="Adhesion_dom_sf"/>
</dbReference>
<dbReference type="PROSITE" id="PS50847">
    <property type="entry name" value="GRAM_POS_ANCHORING"/>
    <property type="match status" value="1"/>
</dbReference>
<keyword evidence="7" id="KW-1133">Transmembrane helix</keyword>
<reference evidence="10" key="1">
    <citation type="submission" date="2022-07" db="EMBL/GenBank/DDBJ databases">
        <authorList>
            <person name="Jung M.-Y."/>
            <person name="Lee M."/>
        </authorList>
    </citation>
    <scope>NUCLEOTIDE SEQUENCE</scope>
    <source>
        <strain evidence="10">S8</strain>
    </source>
</reference>
<reference evidence="10" key="3">
    <citation type="journal article" date="2023" name="Microbiol. Resour. Announc.">
        <title>Draft Genome Sequence of Granulicatella sp. Strain S8, Isolated from a Marine Fish, Seriola quinqueradiata.</title>
        <authorList>
            <person name="Lee M."/>
            <person name="Farooq A."/>
            <person name="Jeong J.B."/>
            <person name="Jung M.Y."/>
        </authorList>
    </citation>
    <scope>NUCLEOTIDE SEQUENCE</scope>
    <source>
        <strain evidence="10">S8</strain>
    </source>
</reference>
<feature type="chain" id="PRO_5045524208" evidence="8">
    <location>
        <begin position="32"/>
        <end position="1707"/>
    </location>
</feature>
<keyword evidence="4 8" id="KW-0732">Signal</keyword>
<dbReference type="Gene3D" id="2.60.40.740">
    <property type="match status" value="1"/>
</dbReference>
<keyword evidence="2" id="KW-0134">Cell wall</keyword>
<dbReference type="SUPFAM" id="SSF49401">
    <property type="entry name" value="Bacterial adhesins"/>
    <property type="match status" value="2"/>
</dbReference>
<evidence type="ECO:0000256" key="6">
    <source>
        <dbReference type="SAM" id="MobiDB-lite"/>
    </source>
</evidence>
<feature type="region of interest" description="Disordered" evidence="6">
    <location>
        <begin position="53"/>
        <end position="137"/>
    </location>
</feature>
<gene>
    <name evidence="10" type="ORF">NPA36_06145</name>
</gene>
<dbReference type="InterPro" id="IPR041171">
    <property type="entry name" value="SDR_Ig"/>
</dbReference>
<name>A0ABT1WNQ7_9LACT</name>
<proteinExistence type="predicted"/>
<evidence type="ECO:0000259" key="9">
    <source>
        <dbReference type="PROSITE" id="PS50847"/>
    </source>
</evidence>
<evidence type="ECO:0000256" key="1">
    <source>
        <dbReference type="ARBA" id="ARBA00004168"/>
    </source>
</evidence>
<dbReference type="Pfam" id="PF17802">
    <property type="entry name" value="SpaA"/>
    <property type="match status" value="1"/>
</dbReference>
<organism evidence="10 11">
    <name type="scientific">Granulicatella seriolae</name>
    <dbReference type="NCBI Taxonomy" id="2967226"/>
    <lineage>
        <taxon>Bacteria</taxon>
        <taxon>Bacillati</taxon>
        <taxon>Bacillota</taxon>
        <taxon>Bacilli</taxon>
        <taxon>Lactobacillales</taxon>
        <taxon>Carnobacteriaceae</taxon>
        <taxon>Granulicatella</taxon>
    </lineage>
</organism>